<gene>
    <name evidence="1" type="ORF">X777_12391</name>
</gene>
<proteinExistence type="predicted"/>
<sequence>LVRSEIKSLTFHSVIVTAHFIQLTLRGLVVLSLRVESLAKNAFSRPFGEYLIRRVSVVKIVAT</sequence>
<feature type="non-terminal residue" evidence="1">
    <location>
        <position position="1"/>
    </location>
</feature>
<keyword evidence="2" id="KW-1185">Reference proteome</keyword>
<protein>
    <submittedName>
        <fullName evidence="1">Uncharacterized protein</fullName>
    </submittedName>
</protein>
<dbReference type="EMBL" id="KK107524">
    <property type="protein sequence ID" value="EZA49296.1"/>
    <property type="molecule type" value="Genomic_DNA"/>
</dbReference>
<name>A0A026W136_OOCBI</name>
<dbReference type="Proteomes" id="UP000053097">
    <property type="component" value="Unassembled WGS sequence"/>
</dbReference>
<accession>A0A026W136</accession>
<dbReference type="AlphaFoldDB" id="A0A026W136"/>
<reference evidence="1 2" key="1">
    <citation type="journal article" date="2014" name="Curr. Biol.">
        <title>The genome of the clonal raider ant Cerapachys biroi.</title>
        <authorList>
            <person name="Oxley P.R."/>
            <person name="Ji L."/>
            <person name="Fetter-Pruneda I."/>
            <person name="McKenzie S.K."/>
            <person name="Li C."/>
            <person name="Hu H."/>
            <person name="Zhang G."/>
            <person name="Kronauer D.J."/>
        </authorList>
    </citation>
    <scope>NUCLEOTIDE SEQUENCE [LARGE SCALE GENOMIC DNA]</scope>
</reference>
<organism evidence="1 2">
    <name type="scientific">Ooceraea biroi</name>
    <name type="common">Clonal raider ant</name>
    <name type="synonym">Cerapachys biroi</name>
    <dbReference type="NCBI Taxonomy" id="2015173"/>
    <lineage>
        <taxon>Eukaryota</taxon>
        <taxon>Metazoa</taxon>
        <taxon>Ecdysozoa</taxon>
        <taxon>Arthropoda</taxon>
        <taxon>Hexapoda</taxon>
        <taxon>Insecta</taxon>
        <taxon>Pterygota</taxon>
        <taxon>Neoptera</taxon>
        <taxon>Endopterygota</taxon>
        <taxon>Hymenoptera</taxon>
        <taxon>Apocrita</taxon>
        <taxon>Aculeata</taxon>
        <taxon>Formicoidea</taxon>
        <taxon>Formicidae</taxon>
        <taxon>Dorylinae</taxon>
        <taxon>Ooceraea</taxon>
    </lineage>
</organism>
<evidence type="ECO:0000313" key="2">
    <source>
        <dbReference type="Proteomes" id="UP000053097"/>
    </source>
</evidence>
<evidence type="ECO:0000313" key="1">
    <source>
        <dbReference type="EMBL" id="EZA49296.1"/>
    </source>
</evidence>